<name>A0A286TVL3_9BACT</name>
<keyword evidence="2" id="KW-1185">Reference proteome</keyword>
<proteinExistence type="predicted"/>
<gene>
    <name evidence="1" type="ORF">SCALIN_C05_0007</name>
</gene>
<sequence length="191" mass="21927">MVFREDELQNIIPPIISAFSMADESQDILVFSRPHDEIKVNTRSYFSLFMTNNELNIVFSAIKSKKSWLTDGRAIQMDTYSRESNKSIFKDPFVVKRGCRWRLVAIEGQRFTPGRPNWLIIDLSSNLFGMAGGDEINDNSIEAGSSGGIVERKVRITEHAIEEKSKDKDIHDKLIKLKALNDKGFNFRRRL</sequence>
<dbReference type="EMBL" id="BAOS01000005">
    <property type="protein sequence ID" value="GAX59922.1"/>
    <property type="molecule type" value="Genomic_DNA"/>
</dbReference>
<evidence type="ECO:0000313" key="2">
    <source>
        <dbReference type="Proteomes" id="UP000218542"/>
    </source>
</evidence>
<organism evidence="1 2">
    <name type="scientific">Candidatus Scalindua japonica</name>
    <dbReference type="NCBI Taxonomy" id="1284222"/>
    <lineage>
        <taxon>Bacteria</taxon>
        <taxon>Pseudomonadati</taxon>
        <taxon>Planctomycetota</taxon>
        <taxon>Candidatus Brocadiia</taxon>
        <taxon>Candidatus Brocadiales</taxon>
        <taxon>Candidatus Scalinduaceae</taxon>
        <taxon>Candidatus Scalindua</taxon>
    </lineage>
</organism>
<dbReference type="Proteomes" id="UP000218542">
    <property type="component" value="Unassembled WGS sequence"/>
</dbReference>
<dbReference type="AlphaFoldDB" id="A0A286TVL3"/>
<protein>
    <submittedName>
        <fullName evidence="1">Uncharacterized protein</fullName>
    </submittedName>
</protein>
<reference evidence="2" key="1">
    <citation type="journal article" date="2017" name="Environ. Microbiol. Rep.">
        <title>Genetic Diversity of Marine Anaerobic Ammonium-Oxidizing Bacteria as Revealed by Genomic and Proteomic Analyses of 'Candidatus Scalindua japonica'.</title>
        <authorList>
            <person name="Oshiki M."/>
            <person name="Mizuto K."/>
            <person name="Kimura Z."/>
            <person name="Kindaichi T."/>
            <person name="Satoh H."/>
            <person name="Okabe S."/>
        </authorList>
    </citation>
    <scope>NUCLEOTIDE SEQUENCE [LARGE SCALE GENOMIC DNA]</scope>
    <source>
        <strain evidence="2">husup-a2</strain>
    </source>
</reference>
<accession>A0A286TVL3</accession>
<comment type="caution">
    <text evidence="1">The sequence shown here is derived from an EMBL/GenBank/DDBJ whole genome shotgun (WGS) entry which is preliminary data.</text>
</comment>
<evidence type="ECO:0000313" key="1">
    <source>
        <dbReference type="EMBL" id="GAX59922.1"/>
    </source>
</evidence>